<evidence type="ECO:0000313" key="2">
    <source>
        <dbReference type="EMBL" id="GGK76810.1"/>
    </source>
</evidence>
<dbReference type="EMBL" id="BMMX01000001">
    <property type="protein sequence ID" value="GGK76810.1"/>
    <property type="molecule type" value="Genomic_DNA"/>
</dbReference>
<gene>
    <name evidence="2" type="ORF">GCM10012284_08460</name>
</gene>
<evidence type="ECO:0000313" key="3">
    <source>
        <dbReference type="Proteomes" id="UP000656042"/>
    </source>
</evidence>
<dbReference type="SUPFAM" id="SSF48239">
    <property type="entry name" value="Terpenoid cyclases/Protein prenyltransferases"/>
    <property type="match status" value="1"/>
</dbReference>
<dbReference type="InterPro" id="IPR008930">
    <property type="entry name" value="Terpenoid_cyclase/PrenylTrfase"/>
</dbReference>
<dbReference type="AlphaFoldDB" id="A0A8J3BXJ5"/>
<dbReference type="Gene3D" id="3.40.50.300">
    <property type="entry name" value="P-loop containing nucleotide triphosphate hydrolases"/>
    <property type="match status" value="1"/>
</dbReference>
<protein>
    <recommendedName>
        <fullName evidence="1">ATPase AAA-type core domain-containing protein</fullName>
    </recommendedName>
</protein>
<accession>A0A8J3BXJ5</accession>
<proteinExistence type="predicted"/>
<dbReference type="Proteomes" id="UP000656042">
    <property type="component" value="Unassembled WGS sequence"/>
</dbReference>
<organism evidence="2 3">
    <name type="scientific">Mangrovihabitans endophyticus</name>
    <dbReference type="NCBI Taxonomy" id="1751298"/>
    <lineage>
        <taxon>Bacteria</taxon>
        <taxon>Bacillati</taxon>
        <taxon>Actinomycetota</taxon>
        <taxon>Actinomycetes</taxon>
        <taxon>Micromonosporales</taxon>
        <taxon>Micromonosporaceae</taxon>
        <taxon>Mangrovihabitans</taxon>
    </lineage>
</organism>
<evidence type="ECO:0000259" key="1">
    <source>
        <dbReference type="Pfam" id="PF00004"/>
    </source>
</evidence>
<feature type="domain" description="ATPase AAA-type core" evidence="1">
    <location>
        <begin position="448"/>
        <end position="578"/>
    </location>
</feature>
<comment type="caution">
    <text evidence="2">The sequence shown here is derived from an EMBL/GenBank/DDBJ whole genome shotgun (WGS) entry which is preliminary data.</text>
</comment>
<dbReference type="Pfam" id="PF00004">
    <property type="entry name" value="AAA"/>
    <property type="match status" value="1"/>
</dbReference>
<reference evidence="2" key="2">
    <citation type="submission" date="2020-09" db="EMBL/GenBank/DDBJ databases">
        <authorList>
            <person name="Sun Q."/>
            <person name="Zhou Y."/>
        </authorList>
    </citation>
    <scope>NUCLEOTIDE SEQUENCE</scope>
    <source>
        <strain evidence="2">CGMCC 4.7299</strain>
    </source>
</reference>
<sequence>MTQPSDLDREIAESLDRVLAAGRALLTFYDPHRGAFVRDTVATGSDSAPVIGKTSTCRAFIALVELHRLLTEHEQPTPHEASPVGALRDEISPVIKELAEGHFAALAVDEARVRQSESNGYNMFTDAQLLLSTVLLQTARPITGVGADLDEPAAAVWQDAETKLRRWQGGRITDRDQTHDFITLHAVRAGDAAGLARGSGQQWWPELGTRIRNSILVQLGRHSAAITSQFDPAELAFSVALLHRFESPDYRPLTKRSLAVIAELQTSDGSWPTSRLISYGGPQQLFVASFEVALTLAELLISEIHRGEHGNVEVLLRVLRNTRDLVDNTFMHAGPRNGWCNDRVRSPGRLESWATAVVLLFLIRYHDALVRLRQERVLARYDVTPAGSGEFPWPDLALALGVLTRPAEHFLDRISDPTEAGNLAARIHRHFVEPITTSPVLRPGPTSLLLPGPPGTRKTSLVELVARTLDWPILTLTPTDFVQHANRDFADRTLDEIFNDLMRLRRVVVLVAQCEDVLRRPYGRASLTGRSLSSGLLGRLHQLRANKWVLVVVAPNERREDLDSRATRADSFDFVQEMHNPPLKAQRRYYKSRMPDPARQTALERALSDYAGRGRDNTETDRSEVTFALLDEVMDRMNADEGLLDSGRLLALIQRLAVSGPPNLTAGD</sequence>
<keyword evidence="3" id="KW-1185">Reference proteome</keyword>
<dbReference type="GO" id="GO:0016887">
    <property type="term" value="F:ATP hydrolysis activity"/>
    <property type="evidence" value="ECO:0007669"/>
    <property type="project" value="InterPro"/>
</dbReference>
<dbReference type="InterPro" id="IPR003959">
    <property type="entry name" value="ATPase_AAA_core"/>
</dbReference>
<dbReference type="GO" id="GO:0005524">
    <property type="term" value="F:ATP binding"/>
    <property type="evidence" value="ECO:0007669"/>
    <property type="project" value="InterPro"/>
</dbReference>
<dbReference type="InterPro" id="IPR027417">
    <property type="entry name" value="P-loop_NTPase"/>
</dbReference>
<reference evidence="2" key="1">
    <citation type="journal article" date="2014" name="Int. J. Syst. Evol. Microbiol.">
        <title>Complete genome sequence of Corynebacterium casei LMG S-19264T (=DSM 44701T), isolated from a smear-ripened cheese.</title>
        <authorList>
            <consortium name="US DOE Joint Genome Institute (JGI-PGF)"/>
            <person name="Walter F."/>
            <person name="Albersmeier A."/>
            <person name="Kalinowski J."/>
            <person name="Ruckert C."/>
        </authorList>
    </citation>
    <scope>NUCLEOTIDE SEQUENCE</scope>
    <source>
        <strain evidence="2">CGMCC 4.7299</strain>
    </source>
</reference>
<dbReference type="SUPFAM" id="SSF52540">
    <property type="entry name" value="P-loop containing nucleoside triphosphate hydrolases"/>
    <property type="match status" value="1"/>
</dbReference>
<name>A0A8J3BXJ5_9ACTN</name>
<dbReference type="RefSeq" id="WP_189077646.1">
    <property type="nucleotide sequence ID" value="NZ_BMMX01000001.1"/>
</dbReference>